<dbReference type="GO" id="GO:0005524">
    <property type="term" value="F:ATP binding"/>
    <property type="evidence" value="ECO:0007669"/>
    <property type="project" value="UniProtKB-UniRule"/>
</dbReference>
<dbReference type="SMART" id="SM00028">
    <property type="entry name" value="TPR"/>
    <property type="match status" value="4"/>
</dbReference>
<dbReference type="InterPro" id="IPR019734">
    <property type="entry name" value="TPR_rpt"/>
</dbReference>
<dbReference type="FunFam" id="1.10.510.10:FF:000021">
    <property type="entry name" value="Serine/threonine protein kinase"/>
    <property type="match status" value="1"/>
</dbReference>
<dbReference type="PATRIC" id="fig|1813736.3.peg.2990"/>
<dbReference type="InterPro" id="IPR008271">
    <property type="entry name" value="Ser/Thr_kinase_AS"/>
</dbReference>
<gene>
    <name evidence="11" type="primary">stkP_2</name>
    <name evidence="11" type="ORF">LuPra_02803</name>
</gene>
<feature type="binding site" evidence="8">
    <location>
        <position position="113"/>
    </location>
    <ligand>
        <name>ATP</name>
        <dbReference type="ChEBI" id="CHEBI:30616"/>
    </ligand>
</feature>
<dbReference type="RefSeq" id="WP_162271392.1">
    <property type="nucleotide sequence ID" value="NZ_CP015136.1"/>
</dbReference>
<protein>
    <recommendedName>
        <fullName evidence="1">non-specific serine/threonine protein kinase</fullName>
        <ecNumber evidence="1">2.7.11.1</ecNumber>
    </recommendedName>
</protein>
<keyword evidence="9" id="KW-0472">Membrane</keyword>
<evidence type="ECO:0000256" key="8">
    <source>
        <dbReference type="PROSITE-ProRule" id="PRU10141"/>
    </source>
</evidence>
<keyword evidence="2" id="KW-0723">Serine/threonine-protein kinase</keyword>
<dbReference type="PROSITE" id="PS50011">
    <property type="entry name" value="PROTEIN_KINASE_DOM"/>
    <property type="match status" value="1"/>
</dbReference>
<dbReference type="Gene3D" id="3.30.200.20">
    <property type="entry name" value="Phosphorylase Kinase, domain 1"/>
    <property type="match status" value="1"/>
</dbReference>
<keyword evidence="7" id="KW-0802">TPR repeat</keyword>
<dbReference type="InterPro" id="IPR011009">
    <property type="entry name" value="Kinase-like_dom_sf"/>
</dbReference>
<dbReference type="Pfam" id="PF00069">
    <property type="entry name" value="Pkinase"/>
    <property type="match status" value="1"/>
</dbReference>
<dbReference type="PANTHER" id="PTHR43289">
    <property type="entry name" value="MITOGEN-ACTIVATED PROTEIN KINASE KINASE KINASE 20-RELATED"/>
    <property type="match status" value="1"/>
</dbReference>
<evidence type="ECO:0000256" key="9">
    <source>
        <dbReference type="SAM" id="Phobius"/>
    </source>
</evidence>
<feature type="repeat" description="TPR" evidence="7">
    <location>
        <begin position="701"/>
        <end position="734"/>
    </location>
</feature>
<organism evidence="11 12">
    <name type="scientific">Luteitalea pratensis</name>
    <dbReference type="NCBI Taxonomy" id="1855912"/>
    <lineage>
        <taxon>Bacteria</taxon>
        <taxon>Pseudomonadati</taxon>
        <taxon>Acidobacteriota</taxon>
        <taxon>Vicinamibacteria</taxon>
        <taxon>Vicinamibacterales</taxon>
        <taxon>Vicinamibacteraceae</taxon>
        <taxon>Luteitalea</taxon>
    </lineage>
</organism>
<keyword evidence="6 8" id="KW-0067">ATP-binding</keyword>
<reference evidence="11 12" key="1">
    <citation type="journal article" date="2016" name="Genome Announc.">
        <title>First Complete Genome Sequence of a Subdivision 6 Acidobacterium Strain.</title>
        <authorList>
            <person name="Huang S."/>
            <person name="Vieira S."/>
            <person name="Bunk B."/>
            <person name="Riedel T."/>
            <person name="Sproer C."/>
            <person name="Overmann J."/>
        </authorList>
    </citation>
    <scope>NUCLEOTIDE SEQUENCE [LARGE SCALE GENOMIC DNA]</scope>
    <source>
        <strain evidence="12">DSM 100886 HEG_-6_39</strain>
    </source>
</reference>
<dbReference type="STRING" id="1855912.LuPra_02803"/>
<evidence type="ECO:0000259" key="10">
    <source>
        <dbReference type="PROSITE" id="PS50011"/>
    </source>
</evidence>
<evidence type="ECO:0000256" key="2">
    <source>
        <dbReference type="ARBA" id="ARBA00022527"/>
    </source>
</evidence>
<feature type="transmembrane region" description="Helical" evidence="9">
    <location>
        <begin position="378"/>
        <end position="399"/>
    </location>
</feature>
<keyword evidence="3 11" id="KW-0808">Transferase</keyword>
<reference evidence="12" key="2">
    <citation type="submission" date="2016-04" db="EMBL/GenBank/DDBJ databases">
        <title>First Complete Genome Sequence of a Subdivision 6 Acidobacterium.</title>
        <authorList>
            <person name="Huang S."/>
            <person name="Vieira S."/>
            <person name="Bunk B."/>
            <person name="Riedel T."/>
            <person name="Sproeer C."/>
            <person name="Overmann J."/>
        </authorList>
    </citation>
    <scope>NUCLEOTIDE SEQUENCE [LARGE SCALE GENOMIC DNA]</scope>
    <source>
        <strain evidence="12">DSM 100886 HEG_-6_39</strain>
    </source>
</reference>
<dbReference type="SUPFAM" id="SSF48452">
    <property type="entry name" value="TPR-like"/>
    <property type="match status" value="1"/>
</dbReference>
<accession>A0A143PP33</accession>
<keyword evidence="5 11" id="KW-0418">Kinase</keyword>
<evidence type="ECO:0000313" key="12">
    <source>
        <dbReference type="Proteomes" id="UP000076079"/>
    </source>
</evidence>
<keyword evidence="12" id="KW-1185">Reference proteome</keyword>
<dbReference type="Gene3D" id="1.10.510.10">
    <property type="entry name" value="Transferase(Phosphotransferase) domain 1"/>
    <property type="match status" value="1"/>
</dbReference>
<dbReference type="GO" id="GO:0004674">
    <property type="term" value="F:protein serine/threonine kinase activity"/>
    <property type="evidence" value="ECO:0007669"/>
    <property type="project" value="UniProtKB-KW"/>
</dbReference>
<sequence>MTPERWQVVKEVFDAALHCEEGRRAAFLEQACAADRSLLADVDALLGSDAQAADFLEAPLSLRASTLPGEEPRAARVGTTVDAYRILALLGRGGMSDVYLAEDTSLGRNVAIKFVAPALMNDATSRARFVREARMAAVLDHPNICTIYGVGEIEGTPYISMQYVSGETLQHVLTHGALSEQPLLAIAAQMADALRAAHAAGIVHRDIKPANIMVTPAGQAKVLDFGISRLLNSGNEAGAPTLTGHGALFGTPSYMAPEQARGEPVDARSDIFSFGTVLYEMATGQVPFERRSTAETMYAVINEPHPPAQSVNPLIPAALADILDRALAKDAAHRYQSFDEVLLALGHVSVTAPLVPAPEAPSGSSGARRRHSWVHWRGLGALVLAVMTVVLLVAAFNGWRPLTGDAVAIDSIAVLPFTHDSRPAELEVLAEGIGESVTGRLSQLPQLRVMARSTMATYRGSTVDPRDVGRALQVAGVVTGQVVQEADRMVVRLELVNVQDGSRLWGGEYSRPRAELFALPSDLAQAVSRELHVRLTGDQQYSLARTHTTNAVAYRHYLEGRYFWNKRTAEAVTRSIGHFQSAIDADPTFALAHAGLADAYLILRAYGVRSPEQTLPQAEAAAKQALKLDERLAEAHTSLGQLRTQRFEWQAADAAFTRAIALNPNYATAHHWQAMYLANVGRLDEAMTAIRRAQALDPLSLIVNTEVGRLLYFARQYDAAIAQYRKVLDMDPTFALAHLHLGTALVETGAYAKAIDEFRKAGATGGAMPRVGLVRAYALAGRREEAIAESRQLASDLKKGFAPPYAMAVMSLSLGDEDQALEWLERGFTSGGAWFLTVNPTFDRVHSHPRFQALLRRAGLPP</sequence>
<dbReference type="PROSITE" id="PS00107">
    <property type="entry name" value="PROTEIN_KINASE_ATP"/>
    <property type="match status" value="1"/>
</dbReference>
<dbReference type="Proteomes" id="UP000076079">
    <property type="component" value="Chromosome"/>
</dbReference>
<feature type="domain" description="Protein kinase" evidence="10">
    <location>
        <begin position="84"/>
        <end position="350"/>
    </location>
</feature>
<dbReference type="EMBL" id="CP015136">
    <property type="protein sequence ID" value="AMY09584.1"/>
    <property type="molecule type" value="Genomic_DNA"/>
</dbReference>
<keyword evidence="9" id="KW-0812">Transmembrane</keyword>
<proteinExistence type="predicted"/>
<dbReference type="PROSITE" id="PS50005">
    <property type="entry name" value="TPR"/>
    <property type="match status" value="2"/>
</dbReference>
<evidence type="ECO:0000256" key="1">
    <source>
        <dbReference type="ARBA" id="ARBA00012513"/>
    </source>
</evidence>
<name>A0A143PP33_LUTPR</name>
<dbReference type="PROSITE" id="PS00108">
    <property type="entry name" value="PROTEIN_KINASE_ST"/>
    <property type="match status" value="1"/>
</dbReference>
<dbReference type="InterPro" id="IPR011990">
    <property type="entry name" value="TPR-like_helical_dom_sf"/>
</dbReference>
<keyword evidence="9" id="KW-1133">Transmembrane helix</keyword>
<dbReference type="EC" id="2.7.11.1" evidence="1"/>
<evidence type="ECO:0000256" key="4">
    <source>
        <dbReference type="ARBA" id="ARBA00022741"/>
    </source>
</evidence>
<dbReference type="Pfam" id="PF13432">
    <property type="entry name" value="TPR_16"/>
    <property type="match status" value="2"/>
</dbReference>
<dbReference type="InterPro" id="IPR000719">
    <property type="entry name" value="Prot_kinase_dom"/>
</dbReference>
<dbReference type="SMART" id="SM00220">
    <property type="entry name" value="S_TKc"/>
    <property type="match status" value="1"/>
</dbReference>
<dbReference type="PANTHER" id="PTHR43289:SF6">
    <property type="entry name" value="SERINE_THREONINE-PROTEIN KINASE NEKL-3"/>
    <property type="match status" value="1"/>
</dbReference>
<dbReference type="Gene3D" id="1.25.40.10">
    <property type="entry name" value="Tetratricopeptide repeat domain"/>
    <property type="match status" value="3"/>
</dbReference>
<dbReference type="AlphaFoldDB" id="A0A143PP33"/>
<evidence type="ECO:0000313" key="11">
    <source>
        <dbReference type="EMBL" id="AMY09584.1"/>
    </source>
</evidence>
<evidence type="ECO:0000256" key="5">
    <source>
        <dbReference type="ARBA" id="ARBA00022777"/>
    </source>
</evidence>
<dbReference type="KEGG" id="abac:LuPra_02803"/>
<dbReference type="CDD" id="cd14014">
    <property type="entry name" value="STKc_PknB_like"/>
    <property type="match status" value="1"/>
</dbReference>
<evidence type="ECO:0000256" key="6">
    <source>
        <dbReference type="ARBA" id="ARBA00022840"/>
    </source>
</evidence>
<dbReference type="SUPFAM" id="SSF56112">
    <property type="entry name" value="Protein kinase-like (PK-like)"/>
    <property type="match status" value="1"/>
</dbReference>
<keyword evidence="4 8" id="KW-0547">Nucleotide-binding</keyword>
<evidence type="ECO:0000256" key="7">
    <source>
        <dbReference type="PROSITE-ProRule" id="PRU00339"/>
    </source>
</evidence>
<dbReference type="InterPro" id="IPR017441">
    <property type="entry name" value="Protein_kinase_ATP_BS"/>
</dbReference>
<dbReference type="Gene3D" id="3.40.50.10070">
    <property type="entry name" value="TolB, N-terminal domain"/>
    <property type="match status" value="1"/>
</dbReference>
<feature type="repeat" description="TPR" evidence="7">
    <location>
        <begin position="633"/>
        <end position="666"/>
    </location>
</feature>
<evidence type="ECO:0000256" key="3">
    <source>
        <dbReference type="ARBA" id="ARBA00022679"/>
    </source>
</evidence>